<evidence type="ECO:0000313" key="2">
    <source>
        <dbReference type="Proteomes" id="UP001239213"/>
    </source>
</evidence>
<dbReference type="AlphaFoldDB" id="A0AAI9YB60"/>
<protein>
    <submittedName>
        <fullName evidence="1">Uncharacterized protein</fullName>
    </submittedName>
</protein>
<organism evidence="1 2">
    <name type="scientific">Colletotrichum cuscutae</name>
    <dbReference type="NCBI Taxonomy" id="1209917"/>
    <lineage>
        <taxon>Eukaryota</taxon>
        <taxon>Fungi</taxon>
        <taxon>Dikarya</taxon>
        <taxon>Ascomycota</taxon>
        <taxon>Pezizomycotina</taxon>
        <taxon>Sordariomycetes</taxon>
        <taxon>Hypocreomycetidae</taxon>
        <taxon>Glomerellales</taxon>
        <taxon>Glomerellaceae</taxon>
        <taxon>Colletotrichum</taxon>
        <taxon>Colletotrichum acutatum species complex</taxon>
    </lineage>
</organism>
<dbReference type="PROSITE" id="PS51257">
    <property type="entry name" value="PROKAR_LIPOPROTEIN"/>
    <property type="match status" value="1"/>
</dbReference>
<dbReference type="Proteomes" id="UP001239213">
    <property type="component" value="Unassembled WGS sequence"/>
</dbReference>
<dbReference type="EMBL" id="MPDP01000022">
    <property type="protein sequence ID" value="KAK1494062.1"/>
    <property type="molecule type" value="Genomic_DNA"/>
</dbReference>
<sequence>MEEVARCLLRKRQGQLPISSTGSLSCRKSHPRYIDFDARASPI</sequence>
<reference evidence="1" key="1">
    <citation type="submission" date="2016-11" db="EMBL/GenBank/DDBJ databases">
        <title>The genome sequence of Colletotrichum cuscutae.</title>
        <authorList>
            <person name="Baroncelli R."/>
        </authorList>
    </citation>
    <scope>NUCLEOTIDE SEQUENCE</scope>
    <source>
        <strain evidence="1">IMI 304802</strain>
    </source>
</reference>
<evidence type="ECO:0000313" key="1">
    <source>
        <dbReference type="EMBL" id="KAK1494062.1"/>
    </source>
</evidence>
<comment type="caution">
    <text evidence="1">The sequence shown here is derived from an EMBL/GenBank/DDBJ whole genome shotgun (WGS) entry which is preliminary data.</text>
</comment>
<proteinExistence type="predicted"/>
<name>A0AAI9YB60_9PEZI</name>
<accession>A0AAI9YB60</accession>
<gene>
    <name evidence="1" type="ORF">CCUS01_13729</name>
</gene>
<keyword evidence="2" id="KW-1185">Reference proteome</keyword>